<organism evidence="6">
    <name type="scientific">viral metagenome</name>
    <dbReference type="NCBI Taxonomy" id="1070528"/>
    <lineage>
        <taxon>unclassified sequences</taxon>
        <taxon>metagenomes</taxon>
        <taxon>organismal metagenomes</taxon>
    </lineage>
</organism>
<dbReference type="PANTHER" id="PTHR12341:SF29">
    <property type="entry name" value="EXONUCLEASE XRNC, PUTATIVE-RELATED"/>
    <property type="match status" value="1"/>
</dbReference>
<protein>
    <recommendedName>
        <fullName evidence="7">Xrn1 N-terminal domain-containing protein</fullName>
    </recommendedName>
</protein>
<accession>A0A6C0K6L3</accession>
<evidence type="ECO:0000259" key="5">
    <source>
        <dbReference type="Pfam" id="PF17846"/>
    </source>
</evidence>
<keyword evidence="3" id="KW-0269">Exonuclease</keyword>
<dbReference type="GO" id="GO:0003723">
    <property type="term" value="F:RNA binding"/>
    <property type="evidence" value="ECO:0007669"/>
    <property type="project" value="TreeGrafter"/>
</dbReference>
<evidence type="ECO:0000256" key="2">
    <source>
        <dbReference type="ARBA" id="ARBA00022801"/>
    </source>
</evidence>
<dbReference type="EMBL" id="MN740800">
    <property type="protein sequence ID" value="QHU12440.1"/>
    <property type="molecule type" value="Genomic_DNA"/>
</dbReference>
<evidence type="ECO:0000256" key="3">
    <source>
        <dbReference type="ARBA" id="ARBA00022839"/>
    </source>
</evidence>
<proteinExistence type="predicted"/>
<dbReference type="InterPro" id="IPR004859">
    <property type="entry name" value="Xrn1_N"/>
</dbReference>
<name>A0A6C0K6L3_9ZZZZ</name>
<reference evidence="6" key="1">
    <citation type="journal article" date="2020" name="Nature">
        <title>Giant virus diversity and host interactions through global metagenomics.</title>
        <authorList>
            <person name="Schulz F."/>
            <person name="Roux S."/>
            <person name="Paez-Espino D."/>
            <person name="Jungbluth S."/>
            <person name="Walsh D.A."/>
            <person name="Denef V.J."/>
            <person name="McMahon K.D."/>
            <person name="Konstantinidis K.T."/>
            <person name="Eloe-Fadrosh E.A."/>
            <person name="Kyrpides N.C."/>
            <person name="Woyke T."/>
        </authorList>
    </citation>
    <scope>NUCLEOTIDE SEQUENCE</scope>
    <source>
        <strain evidence="6">GVMAG-S-1101171-110</strain>
    </source>
</reference>
<dbReference type="GO" id="GO:0004534">
    <property type="term" value="F:5'-3' RNA exonuclease activity"/>
    <property type="evidence" value="ECO:0007669"/>
    <property type="project" value="TreeGrafter"/>
</dbReference>
<evidence type="ECO:0000256" key="1">
    <source>
        <dbReference type="ARBA" id="ARBA00022722"/>
    </source>
</evidence>
<evidence type="ECO:0000259" key="4">
    <source>
        <dbReference type="Pfam" id="PF03159"/>
    </source>
</evidence>
<keyword evidence="1" id="KW-0540">Nuclease</keyword>
<dbReference type="Pfam" id="PF03159">
    <property type="entry name" value="XRN_N"/>
    <property type="match status" value="1"/>
</dbReference>
<dbReference type="Gene3D" id="1.25.40.1050">
    <property type="match status" value="1"/>
</dbReference>
<dbReference type="Gene3D" id="3.40.50.12390">
    <property type="match status" value="1"/>
</dbReference>
<dbReference type="GO" id="GO:0005634">
    <property type="term" value="C:nucleus"/>
    <property type="evidence" value="ECO:0007669"/>
    <property type="project" value="TreeGrafter"/>
</dbReference>
<sequence length="536" mass="61084">MGIPSYYRTLITKIPTAITKSAPHSTGALLVDMNCMIYHILKEPKMANTPYPGTPGSPESNRWEKKLQDEVCAYLTHVWRSAGAPTKVYVALDGVVPYAKIKQQRFRRFKSAAAATVVATTVGSTATPTWDTNAITPGTAFMATMGDALRTAGSKFGWSISDTDEPGEGEHKVMKWLHTTQVPAGPIVVYGLDADLILLCLLAGEKLGNAYKLYLLRESMAFGKLVRHSENEHADLCFFDISTLLTSLQRGETWTREQFYDYIFGMSFCGNDFLPTGLSLRMRDNGHSILLSGLSTLWKRNTHMVKFEDGIAVPDKAGLIAFTKFMLSQEDRLVLTTIRAKMSARFGESEEDNLPLIEQAEKPLIQFKGEHISLRSNWQDTYSQLALGTNEREQRQRCAREFWEGWSWILRYYQGLPVDFEWVYSAGYPPTWSDLLQNLLHGQDNPIMKLPITERIPLKPQEQLALVLPMRSWYLLMKTPYRNLPATLPQFWPQGFHLETFGKRFGWECEPLIPMLTPERLRYQMRSNEERMNHTT</sequence>
<keyword evidence="2" id="KW-0378">Hydrolase</keyword>
<dbReference type="InterPro" id="IPR041412">
    <property type="entry name" value="Xrn1_helical"/>
</dbReference>
<evidence type="ECO:0008006" key="7">
    <source>
        <dbReference type="Google" id="ProtNLM"/>
    </source>
</evidence>
<dbReference type="AlphaFoldDB" id="A0A6C0K6L3"/>
<dbReference type="GO" id="GO:0000956">
    <property type="term" value="P:nuclear-transcribed mRNA catabolic process"/>
    <property type="evidence" value="ECO:0007669"/>
    <property type="project" value="TreeGrafter"/>
</dbReference>
<feature type="domain" description="Xrn1 N-terminal" evidence="4">
    <location>
        <begin position="1"/>
        <end position="206"/>
    </location>
</feature>
<dbReference type="Pfam" id="PF17846">
    <property type="entry name" value="XRN_M"/>
    <property type="match status" value="1"/>
</dbReference>
<dbReference type="PANTHER" id="PTHR12341">
    <property type="entry name" value="5'-&gt;3' EXORIBONUCLEASE"/>
    <property type="match status" value="1"/>
</dbReference>
<feature type="domain" description="Xrn1 helical" evidence="5">
    <location>
        <begin position="384"/>
        <end position="531"/>
    </location>
</feature>
<dbReference type="InterPro" id="IPR027073">
    <property type="entry name" value="5_3_exoribonuclease"/>
</dbReference>
<evidence type="ECO:0000313" key="6">
    <source>
        <dbReference type="EMBL" id="QHU12440.1"/>
    </source>
</evidence>